<evidence type="ECO:0000313" key="3">
    <source>
        <dbReference type="Proteomes" id="UP001205105"/>
    </source>
</evidence>
<gene>
    <name evidence="2" type="ORF">COHA_004838</name>
</gene>
<feature type="coiled-coil region" evidence="1">
    <location>
        <begin position="251"/>
        <end position="312"/>
    </location>
</feature>
<organism evidence="2 3">
    <name type="scientific">Chlorella ohadii</name>
    <dbReference type="NCBI Taxonomy" id="2649997"/>
    <lineage>
        <taxon>Eukaryota</taxon>
        <taxon>Viridiplantae</taxon>
        <taxon>Chlorophyta</taxon>
        <taxon>core chlorophytes</taxon>
        <taxon>Trebouxiophyceae</taxon>
        <taxon>Chlorellales</taxon>
        <taxon>Chlorellaceae</taxon>
        <taxon>Chlorella clade</taxon>
        <taxon>Chlorella</taxon>
    </lineage>
</organism>
<dbReference type="AlphaFoldDB" id="A0AAD5H5A9"/>
<proteinExistence type="predicted"/>
<keyword evidence="1" id="KW-0175">Coiled coil</keyword>
<evidence type="ECO:0000256" key="1">
    <source>
        <dbReference type="SAM" id="Coils"/>
    </source>
</evidence>
<accession>A0AAD5H5A9</accession>
<dbReference type="EMBL" id="JADXDR010000063">
    <property type="protein sequence ID" value="KAI7841443.1"/>
    <property type="molecule type" value="Genomic_DNA"/>
</dbReference>
<keyword evidence="3" id="KW-1185">Reference proteome</keyword>
<dbReference type="Proteomes" id="UP001205105">
    <property type="component" value="Unassembled WGS sequence"/>
</dbReference>
<comment type="caution">
    <text evidence="2">The sequence shown here is derived from an EMBL/GenBank/DDBJ whole genome shotgun (WGS) entry which is preliminary data.</text>
</comment>
<name>A0AAD5H5A9_9CHLO</name>
<protein>
    <submittedName>
        <fullName evidence="2">Uncharacterized protein</fullName>
    </submittedName>
</protein>
<evidence type="ECO:0000313" key="2">
    <source>
        <dbReference type="EMBL" id="KAI7841443.1"/>
    </source>
</evidence>
<reference evidence="2" key="1">
    <citation type="submission" date="2020-11" db="EMBL/GenBank/DDBJ databases">
        <title>Chlorella ohadii genome sequencing and assembly.</title>
        <authorList>
            <person name="Murik O."/>
            <person name="Treves H."/>
            <person name="Kedem I."/>
            <person name="Shotland Y."/>
            <person name="Kaplan A."/>
        </authorList>
    </citation>
    <scope>NUCLEOTIDE SEQUENCE</scope>
    <source>
        <strain evidence="2">1</strain>
    </source>
</reference>
<sequence length="324" mass="34567">MSDDYDLHFSEEHAQWAACRAAVNAAHPATRAPEQAAHRGVQAEREPEHVPAAGLEAEEAALGQWQQLAGRKDTEDEVNFDAGIQRLDEWLASHGVHADVGAAGTPAGGIGQLPQGVGREEEQAAQEQWPPAAPGMLGGGCGGPGAGLWGPDAAAKESQVEEQNMQRDSGGQGPGFSWASRLRFDKGVSKLQASQEVCELKATLQDLAAEMQDKCLQMEATLHRQGEEVRLSEVASLREALAARDQRIMGLEVDRADLMAARQRIAELEARNELDAAVRLQQEQLGAKDQQIAELQSKLAEAAQRVEHAKAAGCGSGAATSRNI</sequence>